<evidence type="ECO:0000256" key="1">
    <source>
        <dbReference type="ARBA" id="ARBA00022737"/>
    </source>
</evidence>
<dbReference type="GO" id="GO:0005634">
    <property type="term" value="C:nucleus"/>
    <property type="evidence" value="ECO:0007669"/>
    <property type="project" value="InterPro"/>
</dbReference>
<dbReference type="GO" id="GO:0042393">
    <property type="term" value="F:histone binding"/>
    <property type="evidence" value="ECO:0007669"/>
    <property type="project" value="TreeGrafter"/>
</dbReference>
<dbReference type="eggNOG" id="KOG3766">
    <property type="taxonomic scope" value="Eukaryota"/>
</dbReference>
<feature type="repeat" description="MBT" evidence="2">
    <location>
        <begin position="188"/>
        <end position="301"/>
    </location>
</feature>
<dbReference type="Proteomes" id="UP000095285">
    <property type="component" value="Unassembled WGS sequence"/>
</dbReference>
<protein>
    <submittedName>
        <fullName evidence="5">Scm-like with four MBT domains protein 2</fullName>
    </submittedName>
</protein>
<feature type="repeat" description="MBT" evidence="2">
    <location>
        <begin position="426"/>
        <end position="524"/>
    </location>
</feature>
<dbReference type="InterPro" id="IPR050548">
    <property type="entry name" value="PcG_chromatin_remod_factors"/>
</dbReference>
<keyword evidence="4" id="KW-1185">Reference proteome</keyword>
<dbReference type="SMART" id="SM00561">
    <property type="entry name" value="MBT"/>
    <property type="match status" value="4"/>
</dbReference>
<sequence>MVGIHKSSSFIEVNDIAYFEIDLRLYLNLMMPSKFIRYRSLIPVVDQESIKDSYCWNAFLEEILVKLDRCGDVNSRCPAYVVPVEYFYQAPFAEYMKYIDTSVKIEVALYGDYGYNSKSMKLYWFARVMKVAGYRLLLRYEGMDEIGDNAYDFWVNIGSEDIRPIGYCAEKTETRALVPPEVIHKRQSNWRKYILCQIHTYRTIAINWPKIQVGKLSIRKFKKGDHVELLDSIVTLRVRPACVEKVIGTRIHVRVSHMFLDRSTVDDNDSQITEGVWMDQDSPLIFPVGWALKVGYKLDANDDYINHAKEISVALKLESDKNPYEKRDTKPSTFKTNIEAEAEEDNIKWEKGMKLEVLDPLGTWKELRVSTVIEVMNNGFLKIGFDGEKAEDDSVPLHSTSELLFPVGYAEKYGIKLKGPKNTGFFDWTAYLRQSNAIAAPEELFNKFNDDVLSNFKIGAKLEAADMCEPYLICPATIAGHHGRLLRIEYDGWGSSFNQLFDYRSANIFPLGWCEMHGYKLEAPKIPKISRISHVPKKKRKKECKDNFETANSG</sequence>
<dbReference type="WBParaSite" id="EN70_7894">
    <property type="protein sequence ID" value="EN70_7894"/>
    <property type="gene ID" value="EN70_7894"/>
</dbReference>
<evidence type="ECO:0000313" key="5">
    <source>
        <dbReference type="WBParaSite" id="EN70_7894"/>
    </source>
</evidence>
<dbReference type="Pfam" id="PF02820">
    <property type="entry name" value="MBT"/>
    <property type="match status" value="4"/>
</dbReference>
<keyword evidence="1" id="KW-0677">Repeat</keyword>
<evidence type="ECO:0000256" key="2">
    <source>
        <dbReference type="PROSITE-ProRule" id="PRU00459"/>
    </source>
</evidence>
<evidence type="ECO:0000256" key="3">
    <source>
        <dbReference type="SAM" id="MobiDB-lite"/>
    </source>
</evidence>
<proteinExistence type="predicted"/>
<dbReference type="STRING" id="7209.A0A1I7VZ48"/>
<dbReference type="SUPFAM" id="SSF63748">
    <property type="entry name" value="Tudor/PWWP/MBT"/>
    <property type="match status" value="4"/>
</dbReference>
<reference evidence="4" key="1">
    <citation type="submission" date="2012-04" db="EMBL/GenBank/DDBJ databases">
        <title>The Genome Sequence of Loa loa.</title>
        <authorList>
            <consortium name="The Broad Institute Genome Sequencing Platform"/>
            <consortium name="Broad Institute Genome Sequencing Center for Infectious Disease"/>
            <person name="Nutman T.B."/>
            <person name="Fink D.L."/>
            <person name="Russ C."/>
            <person name="Young S."/>
            <person name="Zeng Q."/>
            <person name="Gargeya S."/>
            <person name="Alvarado L."/>
            <person name="Berlin A."/>
            <person name="Chapman S.B."/>
            <person name="Chen Z."/>
            <person name="Freedman E."/>
            <person name="Gellesch M."/>
            <person name="Goldberg J."/>
            <person name="Griggs A."/>
            <person name="Gujja S."/>
            <person name="Heilman E.R."/>
            <person name="Heiman D."/>
            <person name="Howarth C."/>
            <person name="Mehta T."/>
            <person name="Neiman D."/>
            <person name="Pearson M."/>
            <person name="Roberts A."/>
            <person name="Saif S."/>
            <person name="Shea T."/>
            <person name="Shenoy N."/>
            <person name="Sisk P."/>
            <person name="Stolte C."/>
            <person name="Sykes S."/>
            <person name="White J."/>
            <person name="Yandava C."/>
            <person name="Haas B."/>
            <person name="Henn M.R."/>
            <person name="Nusbaum C."/>
            <person name="Birren B."/>
        </authorList>
    </citation>
    <scope>NUCLEOTIDE SEQUENCE [LARGE SCALE GENOMIC DNA]</scope>
</reference>
<dbReference type="GO" id="GO:0045892">
    <property type="term" value="P:negative regulation of DNA-templated transcription"/>
    <property type="evidence" value="ECO:0007669"/>
    <property type="project" value="TreeGrafter"/>
</dbReference>
<accession>A0A1I7VZ48</accession>
<dbReference type="GO" id="GO:0003682">
    <property type="term" value="F:chromatin binding"/>
    <property type="evidence" value="ECO:0007669"/>
    <property type="project" value="TreeGrafter"/>
</dbReference>
<feature type="region of interest" description="Disordered" evidence="3">
    <location>
        <begin position="535"/>
        <end position="554"/>
    </location>
</feature>
<dbReference type="PROSITE" id="PS51079">
    <property type="entry name" value="MBT"/>
    <property type="match status" value="4"/>
</dbReference>
<feature type="repeat" description="MBT" evidence="2">
    <location>
        <begin position="311"/>
        <end position="420"/>
    </location>
</feature>
<name>A0A1I7VZ48_LOALO</name>
<dbReference type="PANTHER" id="PTHR12247">
    <property type="entry name" value="POLYCOMB GROUP PROTEIN"/>
    <property type="match status" value="1"/>
</dbReference>
<evidence type="ECO:0000313" key="4">
    <source>
        <dbReference type="Proteomes" id="UP000095285"/>
    </source>
</evidence>
<dbReference type="AlphaFoldDB" id="A0A1I7VZ48"/>
<dbReference type="InterPro" id="IPR004092">
    <property type="entry name" value="Mbt"/>
</dbReference>
<dbReference type="CDD" id="cd20097">
    <property type="entry name" value="MBT_dSfmbt-like_rpt1"/>
    <property type="match status" value="1"/>
</dbReference>
<dbReference type="Gene3D" id="2.30.30.140">
    <property type="match status" value="4"/>
</dbReference>
<organism evidence="4 5">
    <name type="scientific">Loa loa</name>
    <name type="common">Eye worm</name>
    <name type="synonym">Filaria loa</name>
    <dbReference type="NCBI Taxonomy" id="7209"/>
    <lineage>
        <taxon>Eukaryota</taxon>
        <taxon>Metazoa</taxon>
        <taxon>Ecdysozoa</taxon>
        <taxon>Nematoda</taxon>
        <taxon>Chromadorea</taxon>
        <taxon>Rhabditida</taxon>
        <taxon>Spirurina</taxon>
        <taxon>Spiruromorpha</taxon>
        <taxon>Filarioidea</taxon>
        <taxon>Onchocercidae</taxon>
        <taxon>Loa</taxon>
    </lineage>
</organism>
<reference evidence="5" key="2">
    <citation type="submission" date="2016-11" db="UniProtKB">
        <authorList>
            <consortium name="WormBaseParasite"/>
        </authorList>
    </citation>
    <scope>IDENTIFICATION</scope>
</reference>
<feature type="repeat" description="MBT" evidence="2">
    <location>
        <begin position="54"/>
        <end position="178"/>
    </location>
</feature>